<dbReference type="PANTHER" id="PTHR30007:SF0">
    <property type="entry name" value="TRANSPOSASE"/>
    <property type="match status" value="1"/>
</dbReference>
<feature type="domain" description="Transposase IS4-like" evidence="3">
    <location>
        <begin position="107"/>
        <end position="246"/>
    </location>
</feature>
<keyword evidence="2" id="KW-0472">Membrane</keyword>
<name>A0A1F6C9B1_HANXR</name>
<evidence type="ECO:0000259" key="3">
    <source>
        <dbReference type="Pfam" id="PF01609"/>
    </source>
</evidence>
<sequence length="256" mass="29004">MIAPILGPDKPPGTVGRPSRPARLIFDAIIYVLRTGCQWQAVPRKDLAPGSTVHDRFSKWVKDGVFLKAWQTLLIFYDQEVGIDWKWQALDGVITKAPLGGEATGPSPVDRGKSGTKRSVLSDRRGAPLSVVVTGANTNDKTVALETVDGVAVPRPEKIVYRLHHLCLDRGYEYDDVIEGVLERDYHLHLSKGVQKTEVAPEKKYPARRWVIERTHSWHNRFRRLLVRWEKKVANYLALIHLASILIIFRIVARYS</sequence>
<evidence type="ECO:0000256" key="2">
    <source>
        <dbReference type="SAM" id="Phobius"/>
    </source>
</evidence>
<dbReference type="NCBIfam" id="NF033580">
    <property type="entry name" value="transpos_IS5_3"/>
    <property type="match status" value="1"/>
</dbReference>
<gene>
    <name evidence="5" type="ORF">A3F84_18455</name>
</gene>
<keyword evidence="2" id="KW-1133">Transmembrane helix</keyword>
<dbReference type="InterPro" id="IPR002559">
    <property type="entry name" value="Transposase_11"/>
</dbReference>
<proteinExistence type="predicted"/>
<evidence type="ECO:0000313" key="5">
    <source>
        <dbReference type="EMBL" id="OGG45738.1"/>
    </source>
</evidence>
<dbReference type="EMBL" id="MFKF01000367">
    <property type="protein sequence ID" value="OGG45738.1"/>
    <property type="molecule type" value="Genomic_DNA"/>
</dbReference>
<dbReference type="Pfam" id="PF01609">
    <property type="entry name" value="DDE_Tnp_1"/>
    <property type="match status" value="1"/>
</dbReference>
<feature type="region of interest" description="Disordered" evidence="1">
    <location>
        <begin position="101"/>
        <end position="120"/>
    </location>
</feature>
<dbReference type="InterPro" id="IPR025161">
    <property type="entry name" value="IS402-like_dom"/>
</dbReference>
<dbReference type="Proteomes" id="UP000178606">
    <property type="component" value="Unassembled WGS sequence"/>
</dbReference>
<feature type="transmembrane region" description="Helical" evidence="2">
    <location>
        <begin position="233"/>
        <end position="253"/>
    </location>
</feature>
<dbReference type="GO" id="GO:0004803">
    <property type="term" value="F:transposase activity"/>
    <property type="evidence" value="ECO:0007669"/>
    <property type="project" value="InterPro"/>
</dbReference>
<organism evidence="5 6">
    <name type="scientific">Handelsmanbacteria sp. (strain RIFCSPLOWO2_12_FULL_64_10)</name>
    <dbReference type="NCBI Taxonomy" id="1817868"/>
    <lineage>
        <taxon>Bacteria</taxon>
        <taxon>Candidatus Handelsmaniibacteriota</taxon>
    </lineage>
</organism>
<dbReference type="Pfam" id="PF13340">
    <property type="entry name" value="DUF4096"/>
    <property type="match status" value="1"/>
</dbReference>
<dbReference type="AlphaFoldDB" id="A0A1F6C9B1"/>
<evidence type="ECO:0000313" key="6">
    <source>
        <dbReference type="Proteomes" id="UP000178606"/>
    </source>
</evidence>
<evidence type="ECO:0000256" key="1">
    <source>
        <dbReference type="SAM" id="MobiDB-lite"/>
    </source>
</evidence>
<protein>
    <submittedName>
        <fullName evidence="5">Uncharacterized protein</fullName>
    </submittedName>
</protein>
<evidence type="ECO:0000259" key="4">
    <source>
        <dbReference type="Pfam" id="PF13340"/>
    </source>
</evidence>
<feature type="domain" description="Insertion element IS402-like" evidence="4">
    <location>
        <begin position="1"/>
        <end position="68"/>
    </location>
</feature>
<accession>A0A1F6C9B1</accession>
<dbReference type="GO" id="GO:0003677">
    <property type="term" value="F:DNA binding"/>
    <property type="evidence" value="ECO:0007669"/>
    <property type="project" value="InterPro"/>
</dbReference>
<reference evidence="5 6" key="1">
    <citation type="journal article" date="2016" name="Nat. Commun.">
        <title>Thousands of microbial genomes shed light on interconnected biogeochemical processes in an aquifer system.</title>
        <authorList>
            <person name="Anantharaman K."/>
            <person name="Brown C.T."/>
            <person name="Hug L.A."/>
            <person name="Sharon I."/>
            <person name="Castelle C.J."/>
            <person name="Probst A.J."/>
            <person name="Thomas B.C."/>
            <person name="Singh A."/>
            <person name="Wilkins M.J."/>
            <person name="Karaoz U."/>
            <person name="Brodie E.L."/>
            <person name="Williams K.H."/>
            <person name="Hubbard S.S."/>
            <person name="Banfield J.F."/>
        </authorList>
    </citation>
    <scope>NUCLEOTIDE SEQUENCE [LARGE SCALE GENOMIC DNA]</scope>
    <source>
        <strain evidence="6">RIFCSPLOWO2_12_FULL_64_10</strain>
    </source>
</reference>
<comment type="caution">
    <text evidence="5">The sequence shown here is derived from an EMBL/GenBank/DDBJ whole genome shotgun (WGS) entry which is preliminary data.</text>
</comment>
<dbReference type="GO" id="GO:0006313">
    <property type="term" value="P:DNA transposition"/>
    <property type="evidence" value="ECO:0007669"/>
    <property type="project" value="InterPro"/>
</dbReference>
<dbReference type="PANTHER" id="PTHR30007">
    <property type="entry name" value="PHP DOMAIN PROTEIN"/>
    <property type="match status" value="1"/>
</dbReference>
<keyword evidence="2" id="KW-0812">Transmembrane</keyword>